<dbReference type="AlphaFoldDB" id="A0A0P1F188"/>
<dbReference type="OrthoDB" id="9808397at2"/>
<proteinExistence type="inferred from homology"/>
<keyword evidence="1" id="KW-0547">Nucleotide-binding</keyword>
<dbReference type="InterPro" id="IPR011703">
    <property type="entry name" value="ATPase_AAA-3"/>
</dbReference>
<dbReference type="Pfam" id="PF17863">
    <property type="entry name" value="AAA_lid_2"/>
    <property type="match status" value="1"/>
</dbReference>
<dbReference type="CDD" id="cd00009">
    <property type="entry name" value="AAA"/>
    <property type="match status" value="1"/>
</dbReference>
<dbReference type="PIRSF" id="PIRSF002849">
    <property type="entry name" value="AAA_ATPase_chaperone_MoxR_prd"/>
    <property type="match status" value="1"/>
</dbReference>
<dbReference type="PANTHER" id="PTHR42759:SF1">
    <property type="entry name" value="MAGNESIUM-CHELATASE SUBUNIT CHLD"/>
    <property type="match status" value="1"/>
</dbReference>
<feature type="domain" description="ChlI/MoxR AAA lid" evidence="5">
    <location>
        <begin position="253"/>
        <end position="318"/>
    </location>
</feature>
<dbReference type="SUPFAM" id="SSF52540">
    <property type="entry name" value="P-loop containing nucleoside triphosphate hydrolases"/>
    <property type="match status" value="1"/>
</dbReference>
<comment type="similarity">
    <text evidence="3">Belongs to the MoxR family.</text>
</comment>
<evidence type="ECO:0000256" key="1">
    <source>
        <dbReference type="ARBA" id="ARBA00022741"/>
    </source>
</evidence>
<dbReference type="InterPro" id="IPR050764">
    <property type="entry name" value="CbbQ/NirQ/NorQ/GpvN"/>
</dbReference>
<organism evidence="6 7">
    <name type="scientific">Ruegeria atlantica</name>
    <dbReference type="NCBI Taxonomy" id="81569"/>
    <lineage>
        <taxon>Bacteria</taxon>
        <taxon>Pseudomonadati</taxon>
        <taxon>Pseudomonadota</taxon>
        <taxon>Alphaproteobacteria</taxon>
        <taxon>Rhodobacterales</taxon>
        <taxon>Roseobacteraceae</taxon>
        <taxon>Ruegeria</taxon>
    </lineage>
</organism>
<evidence type="ECO:0000313" key="7">
    <source>
        <dbReference type="Proteomes" id="UP000050783"/>
    </source>
</evidence>
<dbReference type="PANTHER" id="PTHR42759">
    <property type="entry name" value="MOXR FAMILY PROTEIN"/>
    <property type="match status" value="1"/>
</dbReference>
<dbReference type="Proteomes" id="UP000050783">
    <property type="component" value="Unassembled WGS sequence"/>
</dbReference>
<feature type="domain" description="ATPase AAA-3" evidence="4">
    <location>
        <begin position="38"/>
        <end position="169"/>
    </location>
</feature>
<protein>
    <submittedName>
        <fullName evidence="6">Magnesium chelatase ATPase subunit D</fullName>
    </submittedName>
</protein>
<gene>
    <name evidence="6" type="ORF">RUA4292_02702</name>
</gene>
<sequence>MNALNQINDLKARMRQSIIGQTDVIDRLLIGMLANGNLLIEGLPGLAKTRAVKAMARNLDARFSRIQFTPDLLPSDVTGTEVFQQTDDGGTFRFEPGPIFANIVLADEINRAPAKVQAALLEAMEERQVTVSGTTHKMEPLFIVMATQNPIEQEGTYPLPEAQMDRFLMHVQITYLPVEDEVEVIRLVRGEEIAAGKGATNEAPPTIPQDAVFDARSEIGQIHVSDAMDRYMADLVQATRTPGALNEELAGWIDIGASPRASLALDKCGRAHAWMNQRDYVDPADIRAIAHDVFRHRITLSFEAQGSAKSADDVISEILQLVALP</sequence>
<evidence type="ECO:0000313" key="6">
    <source>
        <dbReference type="EMBL" id="CUH48521.1"/>
    </source>
</evidence>
<dbReference type="GO" id="GO:0016887">
    <property type="term" value="F:ATP hydrolysis activity"/>
    <property type="evidence" value="ECO:0007669"/>
    <property type="project" value="InterPro"/>
</dbReference>
<evidence type="ECO:0000259" key="4">
    <source>
        <dbReference type="Pfam" id="PF07726"/>
    </source>
</evidence>
<dbReference type="Gene3D" id="3.40.50.300">
    <property type="entry name" value="P-loop containing nucleotide triphosphate hydrolases"/>
    <property type="match status" value="1"/>
</dbReference>
<accession>A0A0P1F188</accession>
<dbReference type="Pfam" id="PF07726">
    <property type="entry name" value="AAA_3"/>
    <property type="match status" value="1"/>
</dbReference>
<dbReference type="InterPro" id="IPR027417">
    <property type="entry name" value="P-loop_NTPase"/>
</dbReference>
<evidence type="ECO:0000256" key="2">
    <source>
        <dbReference type="ARBA" id="ARBA00022840"/>
    </source>
</evidence>
<evidence type="ECO:0000256" key="3">
    <source>
        <dbReference type="ARBA" id="ARBA00061607"/>
    </source>
</evidence>
<evidence type="ECO:0000259" key="5">
    <source>
        <dbReference type="Pfam" id="PF17863"/>
    </source>
</evidence>
<dbReference type="GeneID" id="55493898"/>
<reference evidence="6 7" key="1">
    <citation type="submission" date="2015-09" db="EMBL/GenBank/DDBJ databases">
        <authorList>
            <consortium name="Swine Surveillance"/>
        </authorList>
    </citation>
    <scope>NUCLEOTIDE SEQUENCE [LARGE SCALE GENOMIC DNA]</scope>
    <source>
        <strain evidence="6 7">CECT 4292</strain>
    </source>
</reference>
<dbReference type="Gene3D" id="1.10.8.80">
    <property type="entry name" value="Magnesium chelatase subunit I, C-Terminal domain"/>
    <property type="match status" value="1"/>
</dbReference>
<keyword evidence="2" id="KW-0067">ATP-binding</keyword>
<dbReference type="InterPro" id="IPR041628">
    <property type="entry name" value="ChlI/MoxR_AAA_lid"/>
</dbReference>
<name>A0A0P1F188_9RHOB</name>
<dbReference type="EMBL" id="CYPU01000039">
    <property type="protein sequence ID" value="CUH48521.1"/>
    <property type="molecule type" value="Genomic_DNA"/>
</dbReference>
<dbReference type="STRING" id="81569.RUM4293_00485"/>
<dbReference type="FunFam" id="3.40.50.300:FF:000640">
    <property type="entry name" value="MoxR family ATPase"/>
    <property type="match status" value="1"/>
</dbReference>
<dbReference type="GO" id="GO:0005524">
    <property type="term" value="F:ATP binding"/>
    <property type="evidence" value="ECO:0007669"/>
    <property type="project" value="UniProtKB-KW"/>
</dbReference>
<dbReference type="RefSeq" id="WP_058277996.1">
    <property type="nucleotide sequence ID" value="NZ_CYPU01000039.1"/>
</dbReference>